<dbReference type="EMBL" id="BLMI01000238">
    <property type="protein sequence ID" value="GFI41897.1"/>
    <property type="molecule type" value="Genomic_DNA"/>
</dbReference>
<sequence>MSYIDRLDRKRSIQAARHEMNHFSDLYKMHETYDDSYRIRGVSCNCELINMINYLNYDSREINKIERRDRQIEEIQKVLKAISKIRKEKELEYIFYKYIQVKSNEEIEEVMKIKRRTRERISSDALFTMALLLNVEVFFENM</sequence>
<gene>
    <name evidence="1" type="ORF">IMSAGC017_01943</name>
</gene>
<organism evidence="1 2">
    <name type="scientific">Thomasclavelia cocleata</name>
    <dbReference type="NCBI Taxonomy" id="69824"/>
    <lineage>
        <taxon>Bacteria</taxon>
        <taxon>Bacillati</taxon>
        <taxon>Bacillota</taxon>
        <taxon>Erysipelotrichia</taxon>
        <taxon>Erysipelotrichales</taxon>
        <taxon>Coprobacillaceae</taxon>
        <taxon>Thomasclavelia</taxon>
    </lineage>
</organism>
<evidence type="ECO:0000313" key="2">
    <source>
        <dbReference type="Proteomes" id="UP000490821"/>
    </source>
</evidence>
<evidence type="ECO:0008006" key="3">
    <source>
        <dbReference type="Google" id="ProtNLM"/>
    </source>
</evidence>
<proteinExistence type="predicted"/>
<reference evidence="1 2" key="1">
    <citation type="journal article" date="2020" name="Microbiome">
        <title>Single-cell genomics of uncultured bacteria reveals dietary fiber responders in the mouse gut microbiota.</title>
        <authorList>
            <person name="Chijiiwa R."/>
            <person name="Hosokawa M."/>
            <person name="Kogawa M."/>
            <person name="Nishikawa Y."/>
            <person name="Ide K."/>
            <person name="Sakanashi C."/>
            <person name="Takahashi K."/>
            <person name="Takeyama H."/>
        </authorList>
    </citation>
    <scope>NUCLEOTIDE SEQUENCE [LARGE SCALE GENOMIC DNA]</scope>
    <source>
        <strain evidence="1">IMSAGC_017</strain>
    </source>
</reference>
<evidence type="ECO:0000313" key="1">
    <source>
        <dbReference type="EMBL" id="GFI41897.1"/>
    </source>
</evidence>
<comment type="caution">
    <text evidence="1">The sequence shown here is derived from an EMBL/GenBank/DDBJ whole genome shotgun (WGS) entry which is preliminary data.</text>
</comment>
<dbReference type="RefSeq" id="WP_172473076.1">
    <property type="nucleotide sequence ID" value="NZ_BLMI01000238.1"/>
</dbReference>
<name>A0A829ZD43_9FIRM</name>
<dbReference type="Proteomes" id="UP000490821">
    <property type="component" value="Unassembled WGS sequence"/>
</dbReference>
<dbReference type="AlphaFoldDB" id="A0A829ZD43"/>
<protein>
    <recommendedName>
        <fullName evidence="3">Phage transcriptional regulator, ArpU family</fullName>
    </recommendedName>
</protein>
<accession>A0A829ZD43</accession>